<evidence type="ECO:0000256" key="5">
    <source>
        <dbReference type="ARBA" id="ARBA00023163"/>
    </source>
</evidence>
<feature type="compositionally biased region" description="Basic and acidic residues" evidence="7">
    <location>
        <begin position="601"/>
        <end position="611"/>
    </location>
</feature>
<dbReference type="InterPro" id="IPR004827">
    <property type="entry name" value="bZIP"/>
</dbReference>
<sequence>MAHTSTQFGYHRQQTEGAINGQQPNYFEDDNSSILDSAILDTDIMSSPDAHLRRESLASNGVLSPAESQGWDQHYGGNTATETTQAELHHPYREEHNGFVRPNPPHVQTFVGQPQPQQWLYDSSSGHCTPTTAGTFVPIEATPFYNGGHGATYPHHGVDSARGSFSQPIPHPPGPPQIFHAASDAHFIPAPQVQTPMSPHCHQDWVAMGQMENEGRTMTKRLRQASPPRTSVDLQRASGIRKKNGRIDIPNERSIQTIDDLLELEQDDAAIKELKQQKRLLRNREAALASRQRKKRHTEELESREKEYSTTMHQLEGQVNNMKLALANHERNQQGLMSTIRELQHQNDVLQDENRHNVLRHTEETSVLRKRIQLLTEQLEVGPAPAMSAAPSSTGFENFNAGMEALNMSGWDDFIHLDDYHTEAPDEFLFGLKPDSILPPPVPPKDTRTPVASASRTTPETATDQPMASGLIFFLLLCGAFVASKPATSRHNDMPDVPDEVRAAAPAVLSNLLSEAAPFSTVTTSRVMQRAPHEPANSARPRANPRTRSKLDQLHHRITSPTKQQEIDKAFALSTAQYASISGADYDLPHEHASSSRQSRQRPDLAETLSRNREEYIQSSRAEVYTRSLLWDRIPAETVRQFRELNKDLHEIEARRHQINEHNGDDDMTYNMKAEP</sequence>
<keyword evidence="4" id="KW-0238">DNA-binding</keyword>
<name>A0AAJ0DAG8_9PEZI</name>
<reference evidence="9" key="1">
    <citation type="submission" date="2023-04" db="EMBL/GenBank/DDBJ databases">
        <title>Black Yeasts Isolated from many extreme environments.</title>
        <authorList>
            <person name="Coleine C."/>
            <person name="Stajich J.E."/>
            <person name="Selbmann L."/>
        </authorList>
    </citation>
    <scope>NUCLEOTIDE SEQUENCE</scope>
    <source>
        <strain evidence="9">CCFEE 5312</strain>
    </source>
</reference>
<dbReference type="SMART" id="SM00338">
    <property type="entry name" value="BRLZ"/>
    <property type="match status" value="1"/>
</dbReference>
<feature type="region of interest" description="Disordered" evidence="7">
    <location>
        <begin position="435"/>
        <end position="464"/>
    </location>
</feature>
<dbReference type="CDD" id="cd14687">
    <property type="entry name" value="bZIP_ATF2"/>
    <property type="match status" value="1"/>
</dbReference>
<dbReference type="GO" id="GO:0003700">
    <property type="term" value="F:DNA-binding transcription factor activity"/>
    <property type="evidence" value="ECO:0007669"/>
    <property type="project" value="InterPro"/>
</dbReference>
<comment type="similarity">
    <text evidence="2">Belongs to the bZIP family.</text>
</comment>
<feature type="region of interest" description="Disordered" evidence="7">
    <location>
        <begin position="586"/>
        <end position="611"/>
    </location>
</feature>
<evidence type="ECO:0000256" key="1">
    <source>
        <dbReference type="ARBA" id="ARBA00004123"/>
    </source>
</evidence>
<evidence type="ECO:0000256" key="7">
    <source>
        <dbReference type="SAM" id="MobiDB-lite"/>
    </source>
</evidence>
<evidence type="ECO:0000256" key="2">
    <source>
        <dbReference type="ARBA" id="ARBA00007163"/>
    </source>
</evidence>
<feature type="region of interest" description="Disordered" evidence="7">
    <location>
        <begin position="287"/>
        <end position="309"/>
    </location>
</feature>
<keyword evidence="3" id="KW-0805">Transcription regulation</keyword>
<evidence type="ECO:0000313" key="9">
    <source>
        <dbReference type="EMBL" id="KAK3050027.1"/>
    </source>
</evidence>
<comment type="caution">
    <text evidence="9">The sequence shown here is derived from an EMBL/GenBank/DDBJ whole genome shotgun (WGS) entry which is preliminary data.</text>
</comment>
<evidence type="ECO:0000259" key="8">
    <source>
        <dbReference type="PROSITE" id="PS50217"/>
    </source>
</evidence>
<dbReference type="Pfam" id="PF00170">
    <property type="entry name" value="bZIP_1"/>
    <property type="match status" value="1"/>
</dbReference>
<evidence type="ECO:0000256" key="4">
    <source>
        <dbReference type="ARBA" id="ARBA00023125"/>
    </source>
</evidence>
<dbReference type="Proteomes" id="UP001271007">
    <property type="component" value="Unassembled WGS sequence"/>
</dbReference>
<keyword evidence="10" id="KW-1185">Reference proteome</keyword>
<feature type="compositionally biased region" description="Polar residues" evidence="7">
    <location>
        <begin position="450"/>
        <end position="464"/>
    </location>
</feature>
<dbReference type="Gene3D" id="1.20.5.170">
    <property type="match status" value="1"/>
</dbReference>
<dbReference type="GO" id="GO:0003677">
    <property type="term" value="F:DNA binding"/>
    <property type="evidence" value="ECO:0007669"/>
    <property type="project" value="UniProtKB-KW"/>
</dbReference>
<feature type="domain" description="BZIP" evidence="8">
    <location>
        <begin position="273"/>
        <end position="323"/>
    </location>
</feature>
<comment type="subcellular location">
    <subcellularLocation>
        <location evidence="1">Nucleus</location>
    </subcellularLocation>
</comment>
<dbReference type="GO" id="GO:0005634">
    <property type="term" value="C:nucleus"/>
    <property type="evidence" value="ECO:0007669"/>
    <property type="project" value="UniProtKB-SubCell"/>
</dbReference>
<evidence type="ECO:0000256" key="3">
    <source>
        <dbReference type="ARBA" id="ARBA00023015"/>
    </source>
</evidence>
<evidence type="ECO:0000313" key="10">
    <source>
        <dbReference type="Proteomes" id="UP001271007"/>
    </source>
</evidence>
<keyword evidence="5" id="KW-0804">Transcription</keyword>
<dbReference type="SUPFAM" id="SSF57959">
    <property type="entry name" value="Leucine zipper domain"/>
    <property type="match status" value="1"/>
</dbReference>
<dbReference type="PANTHER" id="PTHR47416">
    <property type="entry name" value="BASIC-LEUCINE ZIPPER TRANSCRIPTION FACTOR F-RELATED"/>
    <property type="match status" value="1"/>
</dbReference>
<feature type="region of interest" description="Disordered" evidence="7">
    <location>
        <begin position="520"/>
        <end position="566"/>
    </location>
</feature>
<dbReference type="AlphaFoldDB" id="A0AAJ0DAG8"/>
<evidence type="ECO:0000256" key="6">
    <source>
        <dbReference type="ARBA" id="ARBA00023242"/>
    </source>
</evidence>
<dbReference type="InterPro" id="IPR046347">
    <property type="entry name" value="bZIP_sf"/>
</dbReference>
<feature type="region of interest" description="Disordered" evidence="7">
    <location>
        <begin position="656"/>
        <end position="676"/>
    </location>
</feature>
<dbReference type="PROSITE" id="PS50217">
    <property type="entry name" value="BZIP"/>
    <property type="match status" value="1"/>
</dbReference>
<feature type="compositionally biased region" description="Basic and acidic residues" evidence="7">
    <location>
        <begin position="297"/>
        <end position="308"/>
    </location>
</feature>
<feature type="compositionally biased region" description="Polar residues" evidence="7">
    <location>
        <begin position="15"/>
        <end position="25"/>
    </location>
</feature>
<keyword evidence="6" id="KW-0539">Nucleus</keyword>
<gene>
    <name evidence="9" type="ORF">LTR09_008682</name>
</gene>
<accession>A0AAJ0DAG8</accession>
<dbReference type="PANTHER" id="PTHR47416:SF8">
    <property type="entry name" value="BASIC-LEUCINE ZIPPER TRANSCRIPTION FACTOR E-RELATED"/>
    <property type="match status" value="1"/>
</dbReference>
<dbReference type="EMBL" id="JAWDJX010000035">
    <property type="protein sequence ID" value="KAK3050027.1"/>
    <property type="molecule type" value="Genomic_DNA"/>
</dbReference>
<feature type="compositionally biased region" description="Basic and acidic residues" evidence="7">
    <location>
        <begin position="656"/>
        <end position="665"/>
    </location>
</feature>
<feature type="region of interest" description="Disordered" evidence="7">
    <location>
        <begin position="1"/>
        <end position="26"/>
    </location>
</feature>
<protein>
    <recommendedName>
        <fullName evidence="8">BZIP domain-containing protein</fullName>
    </recommendedName>
</protein>
<proteinExistence type="inferred from homology"/>
<organism evidence="9 10">
    <name type="scientific">Extremus antarcticus</name>
    <dbReference type="NCBI Taxonomy" id="702011"/>
    <lineage>
        <taxon>Eukaryota</taxon>
        <taxon>Fungi</taxon>
        <taxon>Dikarya</taxon>
        <taxon>Ascomycota</taxon>
        <taxon>Pezizomycotina</taxon>
        <taxon>Dothideomycetes</taxon>
        <taxon>Dothideomycetidae</taxon>
        <taxon>Mycosphaerellales</taxon>
        <taxon>Extremaceae</taxon>
        <taxon>Extremus</taxon>
    </lineage>
</organism>